<dbReference type="Proteomes" id="UP000521872">
    <property type="component" value="Unassembled WGS sequence"/>
</dbReference>
<accession>A0A8H4R754</accession>
<comment type="caution">
    <text evidence="1">The sequence shown here is derived from an EMBL/GenBank/DDBJ whole genome shotgun (WGS) entry which is preliminary data.</text>
</comment>
<protein>
    <submittedName>
        <fullName evidence="1">Uncharacterized protein</fullName>
    </submittedName>
</protein>
<dbReference type="AlphaFoldDB" id="A0A8H4R754"/>
<name>A0A8H4R754_9AGAR</name>
<proteinExistence type="predicted"/>
<reference evidence="1 2" key="1">
    <citation type="submission" date="2019-12" db="EMBL/GenBank/DDBJ databases">
        <authorList>
            <person name="Floudas D."/>
            <person name="Bentzer J."/>
            <person name="Ahren D."/>
            <person name="Johansson T."/>
            <person name="Persson P."/>
            <person name="Tunlid A."/>
        </authorList>
    </citation>
    <scope>NUCLEOTIDE SEQUENCE [LARGE SCALE GENOMIC DNA]</scope>
    <source>
        <strain evidence="1 2">CBS 102.39</strain>
    </source>
</reference>
<evidence type="ECO:0000313" key="2">
    <source>
        <dbReference type="Proteomes" id="UP000521872"/>
    </source>
</evidence>
<keyword evidence="2" id="KW-1185">Reference proteome</keyword>
<dbReference type="EMBL" id="JAACJL010000001">
    <property type="protein sequence ID" value="KAF4623499.1"/>
    <property type="molecule type" value="Genomic_DNA"/>
</dbReference>
<sequence length="242" mass="26806">MGLPYHTTRSRDVLSLRPGKLGELNNCQLDVERKSEEAYQIPFDSKPAFTYVNETRCGYQKGVEANMNVARKHQPDLLSPGQSQIIVLVRGGLDLCSVRCPQRDDSLYSGKRLLFSPLQRRPRLCSRPASWEPLARGFPTTCWSMTMTLKGRVLLIGNGSSLSSVSGATDRKVSASVLHARDSLEMKSTVWLVIEGAVVDKSRTGVVEFIGFLLSETLSLSIALGFRSLYRLAAWNGISVRL</sequence>
<organism evidence="1 2">
    <name type="scientific">Agrocybe pediades</name>
    <dbReference type="NCBI Taxonomy" id="84607"/>
    <lineage>
        <taxon>Eukaryota</taxon>
        <taxon>Fungi</taxon>
        <taxon>Dikarya</taxon>
        <taxon>Basidiomycota</taxon>
        <taxon>Agaricomycotina</taxon>
        <taxon>Agaricomycetes</taxon>
        <taxon>Agaricomycetidae</taxon>
        <taxon>Agaricales</taxon>
        <taxon>Agaricineae</taxon>
        <taxon>Strophariaceae</taxon>
        <taxon>Agrocybe</taxon>
    </lineage>
</organism>
<gene>
    <name evidence="1" type="ORF">D9613_001270</name>
</gene>
<evidence type="ECO:0000313" key="1">
    <source>
        <dbReference type="EMBL" id="KAF4623499.1"/>
    </source>
</evidence>